<keyword evidence="2" id="KW-1185">Reference proteome</keyword>
<evidence type="ECO:0000313" key="2">
    <source>
        <dbReference type="Proteomes" id="UP000295164"/>
    </source>
</evidence>
<evidence type="ECO:0000313" key="1">
    <source>
        <dbReference type="EMBL" id="TCZ68353.1"/>
    </source>
</evidence>
<sequence length="60" mass="6607">MKKYHYDISIDAASQTEADSKMTALTSLMRKLSATELSKLAHIVNHDPAKTALAKKYLGV</sequence>
<dbReference type="Proteomes" id="UP000295164">
    <property type="component" value="Unassembled WGS sequence"/>
</dbReference>
<proteinExistence type="predicted"/>
<dbReference type="OrthoDB" id="680360at2"/>
<comment type="caution">
    <text evidence="1">The sequence shown here is derived from an EMBL/GenBank/DDBJ whole genome shotgun (WGS) entry which is preliminary data.</text>
</comment>
<protein>
    <submittedName>
        <fullName evidence="1">Uncharacterized protein</fullName>
    </submittedName>
</protein>
<accession>A0A4R4DXU8</accession>
<dbReference type="AlphaFoldDB" id="A0A4R4DXU8"/>
<organism evidence="1 2">
    <name type="scientific">Flaviaesturariibacter aridisoli</name>
    <dbReference type="NCBI Taxonomy" id="2545761"/>
    <lineage>
        <taxon>Bacteria</taxon>
        <taxon>Pseudomonadati</taxon>
        <taxon>Bacteroidota</taxon>
        <taxon>Chitinophagia</taxon>
        <taxon>Chitinophagales</taxon>
        <taxon>Chitinophagaceae</taxon>
        <taxon>Flaviaestuariibacter</taxon>
    </lineage>
</organism>
<gene>
    <name evidence="1" type="ORF">E0486_14270</name>
</gene>
<name>A0A4R4DXU8_9BACT</name>
<dbReference type="EMBL" id="SKFH01000028">
    <property type="protein sequence ID" value="TCZ68353.1"/>
    <property type="molecule type" value="Genomic_DNA"/>
</dbReference>
<reference evidence="1 2" key="1">
    <citation type="submission" date="2019-03" db="EMBL/GenBank/DDBJ databases">
        <authorList>
            <person name="Kim M.K.M."/>
        </authorList>
    </citation>
    <scope>NUCLEOTIDE SEQUENCE [LARGE SCALE GENOMIC DNA]</scope>
    <source>
        <strain evidence="1 2">17J68-15</strain>
    </source>
</reference>
<dbReference type="RefSeq" id="WP_131852950.1">
    <property type="nucleotide sequence ID" value="NZ_SKFH01000028.1"/>
</dbReference>